<dbReference type="PANTHER" id="PTHR11122:SF15">
    <property type="entry name" value="PROTEIN NDH-DEPENDENT CYCLIC ELECTRON FLOW 5"/>
    <property type="match status" value="1"/>
</dbReference>
<reference evidence="2" key="1">
    <citation type="journal article" date="2016" name="Nat. Biotechnol.">
        <title>Sequencing wild and cultivated cassava and related species reveals extensive interspecific hybridization and genetic diversity.</title>
        <authorList>
            <person name="Bredeson J.V."/>
            <person name="Lyons J.B."/>
            <person name="Prochnik S.E."/>
            <person name="Wu G.A."/>
            <person name="Ha C.M."/>
            <person name="Edsinger-Gonzales E."/>
            <person name="Grimwood J."/>
            <person name="Schmutz J."/>
            <person name="Rabbi I.Y."/>
            <person name="Egesi C."/>
            <person name="Nauluvula P."/>
            <person name="Lebot V."/>
            <person name="Ndunguru J."/>
            <person name="Mkamilo G."/>
            <person name="Bart R.S."/>
            <person name="Setter T.L."/>
            <person name="Gleadow R.M."/>
            <person name="Kulakow P."/>
            <person name="Ferguson M.E."/>
            <person name="Rounsley S."/>
            <person name="Rokhsar D.S."/>
        </authorList>
    </citation>
    <scope>NUCLEOTIDE SEQUENCE [LARGE SCALE GENOMIC DNA]</scope>
    <source>
        <strain evidence="2">cv. AM560-2</strain>
    </source>
</reference>
<dbReference type="Gene3D" id="2.70.98.10">
    <property type="match status" value="1"/>
</dbReference>
<dbReference type="Gramene" id="Manes.09G142000.1.v8.1">
    <property type="protein sequence ID" value="Manes.09G142000.1.v8.1.CDS"/>
    <property type="gene ID" value="Manes.09G142000.v8.1"/>
</dbReference>
<dbReference type="GO" id="GO:0005975">
    <property type="term" value="P:carbohydrate metabolic process"/>
    <property type="evidence" value="ECO:0007669"/>
    <property type="project" value="InterPro"/>
</dbReference>
<evidence type="ECO:0000313" key="1">
    <source>
        <dbReference type="EMBL" id="OAY41946.1"/>
    </source>
</evidence>
<evidence type="ECO:0000313" key="2">
    <source>
        <dbReference type="Proteomes" id="UP000091857"/>
    </source>
</evidence>
<dbReference type="InterPro" id="IPR014718">
    <property type="entry name" value="GH-type_carb-bd"/>
</dbReference>
<evidence type="ECO:0008006" key="3">
    <source>
        <dbReference type="Google" id="ProtNLM"/>
    </source>
</evidence>
<organism evidence="1 2">
    <name type="scientific">Manihot esculenta</name>
    <name type="common">Cassava</name>
    <name type="synonym">Jatropha manihot</name>
    <dbReference type="NCBI Taxonomy" id="3983"/>
    <lineage>
        <taxon>Eukaryota</taxon>
        <taxon>Viridiplantae</taxon>
        <taxon>Streptophyta</taxon>
        <taxon>Embryophyta</taxon>
        <taxon>Tracheophyta</taxon>
        <taxon>Spermatophyta</taxon>
        <taxon>Magnoliopsida</taxon>
        <taxon>eudicotyledons</taxon>
        <taxon>Gunneridae</taxon>
        <taxon>Pentapetalae</taxon>
        <taxon>rosids</taxon>
        <taxon>fabids</taxon>
        <taxon>Malpighiales</taxon>
        <taxon>Euphorbiaceae</taxon>
        <taxon>Crotonoideae</taxon>
        <taxon>Manihoteae</taxon>
        <taxon>Manihot</taxon>
    </lineage>
</organism>
<dbReference type="GO" id="GO:0047938">
    <property type="term" value="F:glucose-6-phosphate 1-epimerase activity"/>
    <property type="evidence" value="ECO:0000318"/>
    <property type="project" value="GO_Central"/>
</dbReference>
<sequence>MASSSLFSLNFTSIPYASPPTKHPFCFHSHLPSRSLQYSNKKREFPLTSVASIPYQPINVDYLEEEFSGHGVNFEEIGDSCIAKMRLENGSAATLMLPSGLITSYKAHMWHGGTIELLQTTVSEGEDGNPLIQGGVSLAFNFESDCGTSWSPSTWTVHSIRGSPQESIQVELISTDAENMVEIRHIMNLAVDTLSSKLIVSNSKSWSIQLMGSLLSHLTVSSPEATYAYGLEGSNIFDRPMFLSNLSIVPPDSDQESADSFGKLRDIMRLKGSSWGARNQKDFDKRNSSQIESEEEIECEETDNYKHLTGKMSRIYTSAPRDFTIIDRGRRNSVIIARNGFDELYMCSPGSSHESFGRYSFICVGQSAMLKPIVLHPGDVWTGEQHLHNPNL</sequence>
<dbReference type="GO" id="GO:0005737">
    <property type="term" value="C:cytoplasm"/>
    <property type="evidence" value="ECO:0000318"/>
    <property type="project" value="GO_Central"/>
</dbReference>
<dbReference type="AlphaFoldDB" id="A0A2C9VAP4"/>
<gene>
    <name evidence="1" type="ORF">MANES_09G142000v8</name>
</gene>
<comment type="caution">
    <text evidence="1">The sequence shown here is derived from an EMBL/GenBank/DDBJ whole genome shotgun (WGS) entry which is preliminary data.</text>
</comment>
<dbReference type="InterPro" id="IPR011013">
    <property type="entry name" value="Gal_mutarotase_sf_dom"/>
</dbReference>
<proteinExistence type="predicted"/>
<protein>
    <recommendedName>
        <fullName evidence="3">Protein NDH-DEPENDENT CYCLIC ELECTRON FLOW 5</fullName>
    </recommendedName>
</protein>
<name>A0A2C9VAP4_MANES</name>
<dbReference type="SUPFAM" id="SSF74650">
    <property type="entry name" value="Galactose mutarotase-like"/>
    <property type="match status" value="1"/>
</dbReference>
<accession>A0A2C9VAP4</accession>
<dbReference type="STRING" id="3983.A0A2C9VAP4"/>
<dbReference type="GO" id="GO:0030246">
    <property type="term" value="F:carbohydrate binding"/>
    <property type="evidence" value="ECO:0007669"/>
    <property type="project" value="InterPro"/>
</dbReference>
<keyword evidence="2" id="KW-1185">Reference proteome</keyword>
<dbReference type="Proteomes" id="UP000091857">
    <property type="component" value="Chromosome 9"/>
</dbReference>
<dbReference type="OrthoDB" id="782148at2759"/>
<dbReference type="EMBL" id="CM004395">
    <property type="protein sequence ID" value="OAY41946.1"/>
    <property type="molecule type" value="Genomic_DNA"/>
</dbReference>
<dbReference type="PANTHER" id="PTHR11122">
    <property type="entry name" value="APOSPORY-ASSOCIATED PROTEIN C-RELATED"/>
    <property type="match status" value="1"/>
</dbReference>